<reference evidence="7" key="1">
    <citation type="submission" date="2022-07" db="EMBL/GenBank/DDBJ databases">
        <authorList>
            <person name="Li W.-J."/>
            <person name="Deng Q.-Q."/>
        </authorList>
    </citation>
    <scope>NUCLEOTIDE SEQUENCE</scope>
    <source>
        <strain evidence="7">SYSU M60031</strain>
    </source>
</reference>
<evidence type="ECO:0000256" key="5">
    <source>
        <dbReference type="ARBA" id="ARBA00023157"/>
    </source>
</evidence>
<dbReference type="PROSITE" id="PS51296">
    <property type="entry name" value="RIESKE"/>
    <property type="match status" value="1"/>
</dbReference>
<dbReference type="InterPro" id="IPR005805">
    <property type="entry name" value="Rieske_Fe-S_prot_C"/>
</dbReference>
<protein>
    <submittedName>
        <fullName evidence="7">FAD-dependent oxidoreductase</fullName>
    </submittedName>
</protein>
<proteinExistence type="predicted"/>
<dbReference type="FunFam" id="2.102.10.10:FF:000014">
    <property type="entry name" value="Oxidoreductase, FAD dependent"/>
    <property type="match status" value="1"/>
</dbReference>
<keyword evidence="1" id="KW-0001">2Fe-2S</keyword>
<evidence type="ECO:0000313" key="7">
    <source>
        <dbReference type="EMBL" id="MCP8969627.1"/>
    </source>
</evidence>
<accession>A0AA42BQ93</accession>
<dbReference type="GO" id="GO:0046872">
    <property type="term" value="F:metal ion binding"/>
    <property type="evidence" value="ECO:0007669"/>
    <property type="project" value="UniProtKB-KW"/>
</dbReference>
<dbReference type="InterPro" id="IPR006076">
    <property type="entry name" value="FAD-dep_OxRdtase"/>
</dbReference>
<dbReference type="PANTHER" id="PTHR13847">
    <property type="entry name" value="SARCOSINE DEHYDROGENASE-RELATED"/>
    <property type="match status" value="1"/>
</dbReference>
<dbReference type="InterPro" id="IPR036922">
    <property type="entry name" value="Rieske_2Fe-2S_sf"/>
</dbReference>
<name>A0AA42BQ93_9BACI</name>
<dbReference type="GO" id="GO:0005737">
    <property type="term" value="C:cytoplasm"/>
    <property type="evidence" value="ECO:0007669"/>
    <property type="project" value="TreeGrafter"/>
</dbReference>
<dbReference type="SUPFAM" id="SSF50022">
    <property type="entry name" value="ISP domain"/>
    <property type="match status" value="1"/>
</dbReference>
<comment type="caution">
    <text evidence="7">The sequence shown here is derived from an EMBL/GenBank/DDBJ whole genome shotgun (WGS) entry which is preliminary data.</text>
</comment>
<dbReference type="Proteomes" id="UP001156102">
    <property type="component" value="Unassembled WGS sequence"/>
</dbReference>
<dbReference type="SUPFAM" id="SSF51971">
    <property type="entry name" value="Nucleotide-binding domain"/>
    <property type="match status" value="1"/>
</dbReference>
<dbReference type="AlphaFoldDB" id="A0AA42BQ93"/>
<keyword evidence="4" id="KW-0411">Iron-sulfur</keyword>
<dbReference type="CDD" id="cd03477">
    <property type="entry name" value="Rieske_YhfW_C"/>
    <property type="match status" value="1"/>
</dbReference>
<organism evidence="7 8">
    <name type="scientific">Ectobacillus ponti</name>
    <dbReference type="NCBI Taxonomy" id="2961894"/>
    <lineage>
        <taxon>Bacteria</taxon>
        <taxon>Bacillati</taxon>
        <taxon>Bacillota</taxon>
        <taxon>Bacilli</taxon>
        <taxon>Bacillales</taxon>
        <taxon>Bacillaceae</taxon>
        <taxon>Ectobacillus</taxon>
    </lineage>
</organism>
<dbReference type="Gene3D" id="3.50.50.60">
    <property type="entry name" value="FAD/NAD(P)-binding domain"/>
    <property type="match status" value="1"/>
</dbReference>
<dbReference type="EMBL" id="JANCLT010000007">
    <property type="protein sequence ID" value="MCP8969627.1"/>
    <property type="molecule type" value="Genomic_DNA"/>
</dbReference>
<dbReference type="Pfam" id="PF00355">
    <property type="entry name" value="Rieske"/>
    <property type="match status" value="1"/>
</dbReference>
<dbReference type="InterPro" id="IPR038010">
    <property type="entry name" value="YhfW_C"/>
</dbReference>
<gene>
    <name evidence="7" type="ORF">NK662_13925</name>
</gene>
<dbReference type="GO" id="GO:0016705">
    <property type="term" value="F:oxidoreductase activity, acting on paired donors, with incorporation or reduction of molecular oxygen"/>
    <property type="evidence" value="ECO:0007669"/>
    <property type="project" value="UniProtKB-ARBA"/>
</dbReference>
<keyword evidence="8" id="KW-1185">Reference proteome</keyword>
<evidence type="ECO:0000256" key="4">
    <source>
        <dbReference type="ARBA" id="ARBA00023014"/>
    </source>
</evidence>
<feature type="domain" description="Rieske" evidence="6">
    <location>
        <begin position="417"/>
        <end position="502"/>
    </location>
</feature>
<evidence type="ECO:0000313" key="8">
    <source>
        <dbReference type="Proteomes" id="UP001156102"/>
    </source>
</evidence>
<evidence type="ECO:0000256" key="3">
    <source>
        <dbReference type="ARBA" id="ARBA00023004"/>
    </source>
</evidence>
<sequence>MPRFPEPYWRDSHKLPAFPRLNENLHVDVAVIGAGISGITTAYLLAKEGVKVALLDAGKILNGTTGHTTAKLTVQHSMTYAGLIQTHGQEKAKQYYEANLAGLNLVKELVESHSIDCDFSEQESWIYANTPSYGKKLEQEFDAYQKLGIPGEMRTRLPFEIQIENAIMMGGQAQFHPLKYLSHLVREFQLMGGIVYENTVAENVEPGPRPQVLLQNGHRVHCSYVVSSSHFPFYDGGGLYFMRMYADRSYVAAIKPKKEYPGGMFSSVDSPVRSFRYTPINGEQLLLVGGENHRTGQGPDTMEHYEKLRDFAEEVFGIEEFTYRWSAQDLFTPDNVPYIGRISSKHENIFVATGYRKWGMTSGTAAGLILRDLITKKESPYEELYTPLRFHPAADVKQVALNNVNVAAHFVAGKLDVTRKKIDELEPDEGGVVTFGGKRAGAYRDTQGKLHVVDTTCTHLGCEVNWNSGDRTWDCPCHGSRFSYDGRVVEGPADQPLKKLDA</sequence>
<dbReference type="GO" id="GO:0016020">
    <property type="term" value="C:membrane"/>
    <property type="evidence" value="ECO:0007669"/>
    <property type="project" value="InterPro"/>
</dbReference>
<keyword evidence="3" id="KW-0408">Iron</keyword>
<evidence type="ECO:0000256" key="1">
    <source>
        <dbReference type="ARBA" id="ARBA00022714"/>
    </source>
</evidence>
<dbReference type="PANTHER" id="PTHR13847:SF274">
    <property type="entry name" value="RIESKE 2FE-2S IRON-SULFUR PROTEIN YHFW-RELATED"/>
    <property type="match status" value="1"/>
</dbReference>
<dbReference type="Gene3D" id="3.30.9.10">
    <property type="entry name" value="D-Amino Acid Oxidase, subunit A, domain 2"/>
    <property type="match status" value="1"/>
</dbReference>
<dbReference type="Gene3D" id="2.102.10.10">
    <property type="entry name" value="Rieske [2Fe-2S] iron-sulphur domain"/>
    <property type="match status" value="1"/>
</dbReference>
<dbReference type="InterPro" id="IPR017941">
    <property type="entry name" value="Rieske_2Fe-2S"/>
</dbReference>
<dbReference type="GO" id="GO:0004497">
    <property type="term" value="F:monooxygenase activity"/>
    <property type="evidence" value="ECO:0007669"/>
    <property type="project" value="UniProtKB-ARBA"/>
</dbReference>
<keyword evidence="2" id="KW-0479">Metal-binding</keyword>
<dbReference type="Pfam" id="PF01266">
    <property type="entry name" value="DAO"/>
    <property type="match status" value="1"/>
</dbReference>
<dbReference type="GO" id="GO:0051537">
    <property type="term" value="F:2 iron, 2 sulfur cluster binding"/>
    <property type="evidence" value="ECO:0007669"/>
    <property type="project" value="UniProtKB-KW"/>
</dbReference>
<dbReference type="RefSeq" id="WP_254759738.1">
    <property type="nucleotide sequence ID" value="NZ_JANCLT010000007.1"/>
</dbReference>
<evidence type="ECO:0000256" key="2">
    <source>
        <dbReference type="ARBA" id="ARBA00022723"/>
    </source>
</evidence>
<evidence type="ECO:0000259" key="6">
    <source>
        <dbReference type="PROSITE" id="PS51296"/>
    </source>
</evidence>
<dbReference type="PRINTS" id="PR00162">
    <property type="entry name" value="RIESKE"/>
</dbReference>
<dbReference type="InterPro" id="IPR036188">
    <property type="entry name" value="FAD/NAD-bd_sf"/>
</dbReference>
<keyword evidence="5" id="KW-1015">Disulfide bond</keyword>